<keyword evidence="4 9" id="KW-0813">Transport</keyword>
<dbReference type="CDD" id="cd06261">
    <property type="entry name" value="TM_PBP2"/>
    <property type="match status" value="1"/>
</dbReference>
<comment type="subcellular location">
    <subcellularLocation>
        <location evidence="10">Cell inner membrane</location>
        <topology evidence="10">Multi-pass membrane protein</topology>
    </subcellularLocation>
    <subcellularLocation>
        <location evidence="1 9">Cell membrane</location>
        <topology evidence="1 9">Multi-pass membrane protein</topology>
    </subcellularLocation>
</comment>
<accession>A0A4R3HZB5</accession>
<feature type="transmembrane region" description="Helical" evidence="9">
    <location>
        <begin position="248"/>
        <end position="272"/>
    </location>
</feature>
<protein>
    <recommendedName>
        <fullName evidence="3 10">sn-glycerol-3-phosphate transport system permease protein UgpE</fullName>
    </recommendedName>
</protein>
<dbReference type="EMBL" id="SLZR01000015">
    <property type="protein sequence ID" value="TCS38747.1"/>
    <property type="molecule type" value="Genomic_DNA"/>
</dbReference>
<feature type="domain" description="ABC transmembrane type-1" evidence="11">
    <location>
        <begin position="74"/>
        <end position="267"/>
    </location>
</feature>
<feature type="transmembrane region" description="Helical" evidence="9">
    <location>
        <begin position="192"/>
        <end position="212"/>
    </location>
</feature>
<evidence type="ECO:0000256" key="5">
    <source>
        <dbReference type="ARBA" id="ARBA00022475"/>
    </source>
</evidence>
<dbReference type="GO" id="GO:0005886">
    <property type="term" value="C:plasma membrane"/>
    <property type="evidence" value="ECO:0007669"/>
    <property type="project" value="UniProtKB-SubCell"/>
</dbReference>
<comment type="similarity">
    <text evidence="9">Belongs to the binding-protein-dependent transport system permease family.</text>
</comment>
<evidence type="ECO:0000256" key="4">
    <source>
        <dbReference type="ARBA" id="ARBA00022448"/>
    </source>
</evidence>
<dbReference type="Pfam" id="PF00528">
    <property type="entry name" value="BPD_transp_1"/>
    <property type="match status" value="1"/>
</dbReference>
<evidence type="ECO:0000313" key="13">
    <source>
        <dbReference type="Proteomes" id="UP000295793"/>
    </source>
</evidence>
<evidence type="ECO:0000259" key="11">
    <source>
        <dbReference type="PROSITE" id="PS50928"/>
    </source>
</evidence>
<sequence length="280" mass="31301">MKKISLIDHIILWAGVLFLLLPVWLLFASSTHTVETIVKDGLQLLPGSQGFGAYKIALTEASGFTDVATGARMLLNSAIMGLGFAIGKIIVSMCAAYALVYFRIPFAQLLFWIIFSTLLLPLEVRIVPSYEVVSQLGMLNSYTGLIVPLIASATATFYFQQFYKTIPDELLEAAQLDNAGPFRFFIDILVPLSRTMMAAMFIIMFVVGWNQYLWPLMMTTEESYYTIVMGIKSILSVMREARIPDYSVAFAMVILSMLPPVAVVVIFQRWFIQGLVDSEK</sequence>
<dbReference type="OrthoDB" id="369039at2"/>
<keyword evidence="13" id="KW-1185">Reference proteome</keyword>
<dbReference type="Proteomes" id="UP000295793">
    <property type="component" value="Unassembled WGS sequence"/>
</dbReference>
<keyword evidence="10" id="KW-0997">Cell inner membrane</keyword>
<evidence type="ECO:0000256" key="3">
    <source>
        <dbReference type="ARBA" id="ARBA00020515"/>
    </source>
</evidence>
<name>A0A4R3HZB5_9GAMM</name>
<comment type="subunit">
    <text evidence="2 10">The complex is composed of two ATP-binding proteins (UgpC), two transmembrane proteins (UgpA and UgpE) and a solute-binding protein (UgpB).</text>
</comment>
<feature type="transmembrane region" description="Helical" evidence="9">
    <location>
        <begin position="139"/>
        <end position="159"/>
    </location>
</feature>
<keyword evidence="6 9" id="KW-0812">Transmembrane</keyword>
<gene>
    <name evidence="10" type="primary">ugpE</name>
    <name evidence="12" type="ORF">BCF53_11521</name>
</gene>
<keyword evidence="8 9" id="KW-0472">Membrane</keyword>
<keyword evidence="7 9" id="KW-1133">Transmembrane helix</keyword>
<evidence type="ECO:0000256" key="10">
    <source>
        <dbReference type="RuleBase" id="RU363056"/>
    </source>
</evidence>
<dbReference type="Gene3D" id="1.10.3720.10">
    <property type="entry name" value="MetI-like"/>
    <property type="match status" value="1"/>
</dbReference>
<dbReference type="InterPro" id="IPR000515">
    <property type="entry name" value="MetI-like"/>
</dbReference>
<keyword evidence="5 10" id="KW-1003">Cell membrane</keyword>
<comment type="caution">
    <text evidence="10">Lacks conserved residue(s) required for the propagation of feature annotation.</text>
</comment>
<comment type="caution">
    <text evidence="12">The sequence shown here is derived from an EMBL/GenBank/DDBJ whole genome shotgun (WGS) entry which is preliminary data.</text>
</comment>
<dbReference type="PROSITE" id="PS50928">
    <property type="entry name" value="ABC_TM1"/>
    <property type="match status" value="1"/>
</dbReference>
<evidence type="ECO:0000256" key="1">
    <source>
        <dbReference type="ARBA" id="ARBA00004651"/>
    </source>
</evidence>
<dbReference type="AlphaFoldDB" id="A0A4R3HZB5"/>
<evidence type="ECO:0000256" key="6">
    <source>
        <dbReference type="ARBA" id="ARBA00022692"/>
    </source>
</evidence>
<comment type="function">
    <text evidence="10">Part of the ABC transporter complex UgpBAEC involved in sn-glycerol-3-phosphate (G3P) import. Probably responsible for the translocation of the substrate across the membrane.</text>
</comment>
<evidence type="ECO:0000313" key="12">
    <source>
        <dbReference type="EMBL" id="TCS38747.1"/>
    </source>
</evidence>
<feature type="transmembrane region" description="Helical" evidence="9">
    <location>
        <begin position="109"/>
        <end position="127"/>
    </location>
</feature>
<dbReference type="GO" id="GO:0055085">
    <property type="term" value="P:transmembrane transport"/>
    <property type="evidence" value="ECO:0007669"/>
    <property type="project" value="InterPro"/>
</dbReference>
<dbReference type="InterPro" id="IPR035906">
    <property type="entry name" value="MetI-like_sf"/>
</dbReference>
<proteinExistence type="inferred from homology"/>
<feature type="transmembrane region" description="Helical" evidence="9">
    <location>
        <begin position="78"/>
        <end position="102"/>
    </location>
</feature>
<evidence type="ECO:0000256" key="7">
    <source>
        <dbReference type="ARBA" id="ARBA00022989"/>
    </source>
</evidence>
<dbReference type="NCBIfam" id="NF008210">
    <property type="entry name" value="PRK10973.1"/>
    <property type="match status" value="1"/>
</dbReference>
<organism evidence="12 13">
    <name type="scientific">Reinekea marinisedimentorum</name>
    <dbReference type="NCBI Taxonomy" id="230495"/>
    <lineage>
        <taxon>Bacteria</taxon>
        <taxon>Pseudomonadati</taxon>
        <taxon>Pseudomonadota</taxon>
        <taxon>Gammaproteobacteria</taxon>
        <taxon>Oceanospirillales</taxon>
        <taxon>Saccharospirillaceae</taxon>
        <taxon>Reinekea</taxon>
    </lineage>
</organism>
<dbReference type="PANTHER" id="PTHR43744:SF8">
    <property type="entry name" value="SN-GLYCEROL-3-PHOSPHATE TRANSPORT SYSTEM PERMEASE PROTEIN UGPE"/>
    <property type="match status" value="1"/>
</dbReference>
<reference evidence="12 13" key="1">
    <citation type="submission" date="2019-03" db="EMBL/GenBank/DDBJ databases">
        <title>Genomic Encyclopedia of Archaeal and Bacterial Type Strains, Phase II (KMG-II): from individual species to whole genera.</title>
        <authorList>
            <person name="Goeker M."/>
        </authorList>
    </citation>
    <scope>NUCLEOTIDE SEQUENCE [LARGE SCALE GENOMIC DNA]</scope>
    <source>
        <strain evidence="12 13">DSM 15388</strain>
    </source>
</reference>
<dbReference type="RefSeq" id="WP_132702773.1">
    <property type="nucleotide sequence ID" value="NZ_SLZR01000015.1"/>
</dbReference>
<evidence type="ECO:0000256" key="8">
    <source>
        <dbReference type="ARBA" id="ARBA00023136"/>
    </source>
</evidence>
<evidence type="ECO:0000256" key="9">
    <source>
        <dbReference type="RuleBase" id="RU363032"/>
    </source>
</evidence>
<evidence type="ECO:0000256" key="2">
    <source>
        <dbReference type="ARBA" id="ARBA00011557"/>
    </source>
</evidence>
<dbReference type="PANTHER" id="PTHR43744">
    <property type="entry name" value="ABC TRANSPORTER PERMEASE PROTEIN MG189-RELATED-RELATED"/>
    <property type="match status" value="1"/>
</dbReference>
<dbReference type="SUPFAM" id="SSF161098">
    <property type="entry name" value="MetI-like"/>
    <property type="match status" value="1"/>
</dbReference>